<organism evidence="1 2">
    <name type="scientific">Tropilaelaps mercedesae</name>
    <dbReference type="NCBI Taxonomy" id="418985"/>
    <lineage>
        <taxon>Eukaryota</taxon>
        <taxon>Metazoa</taxon>
        <taxon>Ecdysozoa</taxon>
        <taxon>Arthropoda</taxon>
        <taxon>Chelicerata</taxon>
        <taxon>Arachnida</taxon>
        <taxon>Acari</taxon>
        <taxon>Parasitiformes</taxon>
        <taxon>Mesostigmata</taxon>
        <taxon>Gamasina</taxon>
        <taxon>Dermanyssoidea</taxon>
        <taxon>Laelapidae</taxon>
        <taxon>Tropilaelaps</taxon>
    </lineage>
</organism>
<comment type="caution">
    <text evidence="1">The sequence shown here is derived from an EMBL/GenBank/DDBJ whole genome shotgun (WGS) entry which is preliminary data.</text>
</comment>
<dbReference type="Proteomes" id="UP000192247">
    <property type="component" value="Unassembled WGS sequence"/>
</dbReference>
<evidence type="ECO:0000313" key="1">
    <source>
        <dbReference type="EMBL" id="OQR67642.1"/>
    </source>
</evidence>
<proteinExistence type="predicted"/>
<gene>
    <name evidence="1" type="ORF">BIW11_04726</name>
</gene>
<dbReference type="EMBL" id="MNPL01027886">
    <property type="protein sequence ID" value="OQR67642.1"/>
    <property type="molecule type" value="Genomic_DNA"/>
</dbReference>
<protein>
    <submittedName>
        <fullName evidence="1">Uncharacterized protein</fullName>
    </submittedName>
</protein>
<dbReference type="AlphaFoldDB" id="A0A1V9X2Z9"/>
<reference evidence="1 2" key="1">
    <citation type="journal article" date="2017" name="Gigascience">
        <title>Draft genome of the honey bee ectoparasitic mite, Tropilaelaps mercedesae, is shaped by the parasitic life history.</title>
        <authorList>
            <person name="Dong X."/>
            <person name="Armstrong S.D."/>
            <person name="Xia D."/>
            <person name="Makepeace B.L."/>
            <person name="Darby A.C."/>
            <person name="Kadowaki T."/>
        </authorList>
    </citation>
    <scope>NUCLEOTIDE SEQUENCE [LARGE SCALE GENOMIC DNA]</scope>
    <source>
        <strain evidence="1">Wuxi-XJTLU</strain>
    </source>
</reference>
<sequence length="43" mass="4713">MCSMKQRTPTGVTLCFYFVLLKLQSVYEVVGFRAGNAVQAGVV</sequence>
<name>A0A1V9X2Z9_9ACAR</name>
<dbReference type="InParanoid" id="A0A1V9X2Z9"/>
<keyword evidence="2" id="KW-1185">Reference proteome</keyword>
<accession>A0A1V9X2Z9</accession>
<evidence type="ECO:0000313" key="2">
    <source>
        <dbReference type="Proteomes" id="UP000192247"/>
    </source>
</evidence>